<dbReference type="Proteomes" id="UP000076761">
    <property type="component" value="Unassembled WGS sequence"/>
</dbReference>
<dbReference type="EMBL" id="KV425583">
    <property type="protein sequence ID" value="KZT23735.1"/>
    <property type="molecule type" value="Genomic_DNA"/>
</dbReference>
<dbReference type="InterPro" id="IPR000719">
    <property type="entry name" value="Prot_kinase_dom"/>
</dbReference>
<evidence type="ECO:0000313" key="2">
    <source>
        <dbReference type="EMBL" id="KZT23735.1"/>
    </source>
</evidence>
<dbReference type="AlphaFoldDB" id="A0A165RFD7"/>
<protein>
    <submittedName>
        <fullName evidence="2">Kinase-like protein</fullName>
    </submittedName>
</protein>
<reference evidence="2 3" key="1">
    <citation type="journal article" date="2016" name="Mol. Biol. Evol.">
        <title>Comparative Genomics of Early-Diverging Mushroom-Forming Fungi Provides Insights into the Origins of Lignocellulose Decay Capabilities.</title>
        <authorList>
            <person name="Nagy L.G."/>
            <person name="Riley R."/>
            <person name="Tritt A."/>
            <person name="Adam C."/>
            <person name="Daum C."/>
            <person name="Floudas D."/>
            <person name="Sun H."/>
            <person name="Yadav J.S."/>
            <person name="Pangilinan J."/>
            <person name="Larsson K.H."/>
            <person name="Matsuura K."/>
            <person name="Barry K."/>
            <person name="Labutti K."/>
            <person name="Kuo R."/>
            <person name="Ohm R.A."/>
            <person name="Bhattacharya S.S."/>
            <person name="Shirouzu T."/>
            <person name="Yoshinaga Y."/>
            <person name="Martin F.M."/>
            <person name="Grigoriev I.V."/>
            <person name="Hibbett D.S."/>
        </authorList>
    </citation>
    <scope>NUCLEOTIDE SEQUENCE [LARGE SCALE GENOMIC DNA]</scope>
    <source>
        <strain evidence="2 3">HHB14362 ss-1</strain>
    </source>
</reference>
<sequence>MDSQVTPAISTDIPLPWCRPLSENPQEDISLVSEGDHHIWVEKNVRRIGDSRNHLDSAIKEVADIWCRIDHPRVAPLICIPAYLGPHHFPLVLRTPYYPRGDIVTYLKINPESDVIVLIAGVTEGLQFLHAHEIIHGGIRRSNVFVGKDGFAVLTDVGIALATGAHDVRSLAPEVLLYEGEDRRAAFTTASDVYALGMLLFEIITHERPFARRTVPQIICQIAADGRPSKPEVLSPVGEQLWPLIEMCWSADPAERPSMDEVSAYVRSLE</sequence>
<dbReference type="PROSITE" id="PS50011">
    <property type="entry name" value="PROTEIN_KINASE_DOM"/>
    <property type="match status" value="1"/>
</dbReference>
<name>A0A165RFD7_9AGAM</name>
<gene>
    <name evidence="2" type="ORF">NEOLEDRAFT_531428</name>
</gene>
<dbReference type="Gene3D" id="1.10.510.10">
    <property type="entry name" value="Transferase(Phosphotransferase) domain 1"/>
    <property type="match status" value="1"/>
</dbReference>
<dbReference type="Pfam" id="PF07714">
    <property type="entry name" value="PK_Tyr_Ser-Thr"/>
    <property type="match status" value="1"/>
</dbReference>
<dbReference type="GO" id="GO:0004674">
    <property type="term" value="F:protein serine/threonine kinase activity"/>
    <property type="evidence" value="ECO:0007669"/>
    <property type="project" value="TreeGrafter"/>
</dbReference>
<evidence type="ECO:0000313" key="3">
    <source>
        <dbReference type="Proteomes" id="UP000076761"/>
    </source>
</evidence>
<dbReference type="InParanoid" id="A0A165RFD7"/>
<accession>A0A165RFD7</accession>
<dbReference type="STRING" id="1314782.A0A165RFD7"/>
<dbReference type="InterPro" id="IPR001245">
    <property type="entry name" value="Ser-Thr/Tyr_kinase_cat_dom"/>
</dbReference>
<dbReference type="OrthoDB" id="538607at2759"/>
<dbReference type="SUPFAM" id="SSF56112">
    <property type="entry name" value="Protein kinase-like (PK-like)"/>
    <property type="match status" value="1"/>
</dbReference>
<keyword evidence="2" id="KW-0418">Kinase</keyword>
<dbReference type="PANTHER" id="PTHR44329:SF214">
    <property type="entry name" value="PROTEIN KINASE DOMAIN-CONTAINING PROTEIN"/>
    <property type="match status" value="1"/>
</dbReference>
<keyword evidence="3" id="KW-1185">Reference proteome</keyword>
<dbReference type="InterPro" id="IPR051681">
    <property type="entry name" value="Ser/Thr_Kinases-Pseudokinases"/>
</dbReference>
<evidence type="ECO:0000259" key="1">
    <source>
        <dbReference type="PROSITE" id="PS50011"/>
    </source>
</evidence>
<dbReference type="InterPro" id="IPR011009">
    <property type="entry name" value="Kinase-like_dom_sf"/>
</dbReference>
<dbReference type="PANTHER" id="PTHR44329">
    <property type="entry name" value="SERINE/THREONINE-PROTEIN KINASE TNNI3K-RELATED"/>
    <property type="match status" value="1"/>
</dbReference>
<proteinExistence type="predicted"/>
<keyword evidence="2" id="KW-0808">Transferase</keyword>
<dbReference type="PRINTS" id="PR00109">
    <property type="entry name" value="TYRKINASE"/>
</dbReference>
<organism evidence="2 3">
    <name type="scientific">Neolentinus lepideus HHB14362 ss-1</name>
    <dbReference type="NCBI Taxonomy" id="1314782"/>
    <lineage>
        <taxon>Eukaryota</taxon>
        <taxon>Fungi</taxon>
        <taxon>Dikarya</taxon>
        <taxon>Basidiomycota</taxon>
        <taxon>Agaricomycotina</taxon>
        <taxon>Agaricomycetes</taxon>
        <taxon>Gloeophyllales</taxon>
        <taxon>Gloeophyllaceae</taxon>
        <taxon>Neolentinus</taxon>
    </lineage>
</organism>
<feature type="domain" description="Protein kinase" evidence="1">
    <location>
        <begin position="1"/>
        <end position="266"/>
    </location>
</feature>
<dbReference type="GO" id="GO:0005524">
    <property type="term" value="F:ATP binding"/>
    <property type="evidence" value="ECO:0007669"/>
    <property type="project" value="InterPro"/>
</dbReference>